<reference evidence="3 4" key="1">
    <citation type="submission" date="2016-11" db="EMBL/GenBank/DDBJ databases">
        <title>Whole Genome Sequence of Listeria newyorkensis.</title>
        <authorList>
            <person name="Frink S."/>
            <person name="Morales C."/>
            <person name="Kiang D."/>
        </authorList>
    </citation>
    <scope>NUCLEOTIDE SEQUENCE [LARGE SCALE GENOMIC DNA]</scope>
    <source>
        <strain evidence="3 4">F1604011-044</strain>
    </source>
</reference>
<dbReference type="EMBL" id="MPDH01000014">
    <property type="protein sequence ID" value="PNP90611.1"/>
    <property type="molecule type" value="Genomic_DNA"/>
</dbReference>
<dbReference type="Pfam" id="PF01510">
    <property type="entry name" value="Amidase_2"/>
    <property type="match status" value="1"/>
</dbReference>
<organism evidence="3 4">
    <name type="scientific">Listeria newyorkensis</name>
    <dbReference type="NCBI Taxonomy" id="1497681"/>
    <lineage>
        <taxon>Bacteria</taxon>
        <taxon>Bacillati</taxon>
        <taxon>Bacillota</taxon>
        <taxon>Bacilli</taxon>
        <taxon>Bacillales</taxon>
        <taxon>Listeriaceae</taxon>
        <taxon>Listeria</taxon>
    </lineage>
</organism>
<dbReference type="CDD" id="cd06583">
    <property type="entry name" value="PGRP"/>
    <property type="match status" value="1"/>
</dbReference>
<evidence type="ECO:0000313" key="4">
    <source>
        <dbReference type="Proteomes" id="UP000236500"/>
    </source>
</evidence>
<sequence length="358" mass="39243">MNLKKVMMGLMVVLMIFAVALPTQAAVNIQKQHINGLPKTAYANGVGKPSMIVLHETANNSATIENEVSYMSRNWQNAFVHAFASDGKVIEIADTNYTAWGAGSVANRYAIHVELVRKGNFTKAYGNWLDAAVYYAKQYNIPMTFNTGKKGFVTHAWVSDQLGGTNHQDPIAWLKQNGVSMTQLEKDLKAKYRGDTIVSPSTPPVTETPKPNVPSNIVVGAKVKVLPSAKKYATGQAIPAFIKGSQYTILQTKADRVRLSGINSWMYNRDVEVMKTTVVPPVTSKKVYLPATASTWRIYGLRVSPVKVNTKAFLKPAKFGGLSYTILKSRGSDVYEIQTSQFGRVQIYASPATGATIK</sequence>
<evidence type="ECO:0000259" key="2">
    <source>
        <dbReference type="SMART" id="SM00644"/>
    </source>
</evidence>
<accession>A0ABX4XK22</accession>
<dbReference type="SMART" id="SM00644">
    <property type="entry name" value="Ami_2"/>
    <property type="match status" value="1"/>
</dbReference>
<evidence type="ECO:0000256" key="1">
    <source>
        <dbReference type="SAM" id="SignalP"/>
    </source>
</evidence>
<proteinExistence type="predicted"/>
<gene>
    <name evidence="3" type="ORF">BMT55_11565</name>
</gene>
<feature type="domain" description="N-acetylmuramoyl-L-alanine amidase" evidence="2">
    <location>
        <begin position="35"/>
        <end position="171"/>
    </location>
</feature>
<comment type="caution">
    <text evidence="3">The sequence shown here is derived from an EMBL/GenBank/DDBJ whole genome shotgun (WGS) entry which is preliminary data.</text>
</comment>
<keyword evidence="1" id="KW-0732">Signal</keyword>
<feature type="signal peptide" evidence="1">
    <location>
        <begin position="1"/>
        <end position="25"/>
    </location>
</feature>
<feature type="chain" id="PRO_5045186369" description="N-acetylmuramoyl-L-alanine amidase domain-containing protein" evidence="1">
    <location>
        <begin position="26"/>
        <end position="358"/>
    </location>
</feature>
<keyword evidence="4" id="KW-1185">Reference proteome</keyword>
<dbReference type="Gene3D" id="3.40.80.10">
    <property type="entry name" value="Peptidoglycan recognition protein-like"/>
    <property type="match status" value="1"/>
</dbReference>
<name>A0ABX4XK22_9LIST</name>
<dbReference type="InterPro" id="IPR002502">
    <property type="entry name" value="Amidase_domain"/>
</dbReference>
<dbReference type="SUPFAM" id="SSF55846">
    <property type="entry name" value="N-acetylmuramoyl-L-alanine amidase-like"/>
    <property type="match status" value="1"/>
</dbReference>
<evidence type="ECO:0000313" key="3">
    <source>
        <dbReference type="EMBL" id="PNP90611.1"/>
    </source>
</evidence>
<protein>
    <recommendedName>
        <fullName evidence="2">N-acetylmuramoyl-L-alanine amidase domain-containing protein</fullName>
    </recommendedName>
</protein>
<dbReference type="InterPro" id="IPR036505">
    <property type="entry name" value="Amidase/PGRP_sf"/>
</dbReference>
<dbReference type="Proteomes" id="UP000236500">
    <property type="component" value="Unassembled WGS sequence"/>
</dbReference>